<evidence type="ECO:0000313" key="3">
    <source>
        <dbReference type="Proteomes" id="UP000265080"/>
    </source>
</evidence>
<dbReference type="STRING" id="161767.ENSAPEP00000009360"/>
<dbReference type="Proteomes" id="UP000265080">
    <property type="component" value="Chromosome 9"/>
</dbReference>
<organism evidence="2 3">
    <name type="scientific">Amphiprion percula</name>
    <name type="common">Orange clownfish</name>
    <name type="synonym">Lutjanus percula</name>
    <dbReference type="NCBI Taxonomy" id="161767"/>
    <lineage>
        <taxon>Eukaryota</taxon>
        <taxon>Metazoa</taxon>
        <taxon>Chordata</taxon>
        <taxon>Craniata</taxon>
        <taxon>Vertebrata</taxon>
        <taxon>Euteleostomi</taxon>
        <taxon>Actinopterygii</taxon>
        <taxon>Neopterygii</taxon>
        <taxon>Teleostei</taxon>
        <taxon>Neoteleostei</taxon>
        <taxon>Acanthomorphata</taxon>
        <taxon>Ovalentaria</taxon>
        <taxon>Pomacentridae</taxon>
        <taxon>Amphiprion</taxon>
    </lineage>
</organism>
<reference evidence="2" key="3">
    <citation type="submission" date="2025-09" db="UniProtKB">
        <authorList>
            <consortium name="Ensembl"/>
        </authorList>
    </citation>
    <scope>IDENTIFICATION</scope>
</reference>
<evidence type="ECO:0000313" key="2">
    <source>
        <dbReference type="Ensembl" id="ENSAPEP00000009360.1"/>
    </source>
</evidence>
<dbReference type="Ensembl" id="ENSAPET00000009613.1">
    <property type="protein sequence ID" value="ENSAPEP00000009360.1"/>
    <property type="gene ID" value="ENSAPEG00000006721.1"/>
</dbReference>
<dbReference type="InterPro" id="IPR058913">
    <property type="entry name" value="Integrase_dom_put"/>
</dbReference>
<reference evidence="2" key="2">
    <citation type="submission" date="2025-08" db="UniProtKB">
        <authorList>
            <consortium name="Ensembl"/>
        </authorList>
    </citation>
    <scope>IDENTIFICATION</scope>
</reference>
<accession>A0A3P8SBA6</accession>
<proteinExistence type="predicted"/>
<dbReference type="PANTHER" id="PTHR46791">
    <property type="entry name" value="EXPRESSED PROTEIN"/>
    <property type="match status" value="1"/>
</dbReference>
<keyword evidence="3" id="KW-1185">Reference proteome</keyword>
<dbReference type="OMA" id="HHELILF"/>
<protein>
    <recommendedName>
        <fullName evidence="1">Integrase core domain-containing protein</fullName>
    </recommendedName>
</protein>
<sequence>MKQQPINLDYLEFLTHHELILFESFSQQIGGVTEITEALQNLHYLVQCDINDSSMPIVEHETEVGPGSGHPNVTIEREHLKNLLDTYLPVACIAKFIGVSRSTVYRRMQEFDMSVRGTYSTMTDQELDILISSIKSQMPNAGYRLVQGHLVTMGLRVQWWRMMASMHRVDAAGIFSRLTEIGCVVRRSYSVQGPLSLIEIVFPILNRYNIVVFGGVDGYSRKVLYLDAATNNRAKTAFSFFIRSAHRQDQGVENPDIAHFMFATQGTGRSSFISGKSVHNQRVERLWRDVWVAVTSKYHDILHTLEEDGLLDISDATLLFGVHYIFVPQLQADFDTFIEGWNNHSLQTEGGLTPEQLWCMGHLQDLDEEERLEVKNK</sequence>
<dbReference type="AlphaFoldDB" id="A0A3P8SBA6"/>
<reference evidence="2 3" key="1">
    <citation type="submission" date="2018-03" db="EMBL/GenBank/DDBJ databases">
        <title>Finding Nemo's genes: A chromosome-scale reference assembly of the genome of the orange clownfish Amphiprion percula.</title>
        <authorList>
            <person name="Lehmann R."/>
        </authorList>
    </citation>
    <scope>NUCLEOTIDE SEQUENCE</scope>
</reference>
<feature type="domain" description="Integrase core" evidence="1">
    <location>
        <begin position="189"/>
        <end position="368"/>
    </location>
</feature>
<name>A0A3P8SBA6_AMPPE</name>
<evidence type="ECO:0000259" key="1">
    <source>
        <dbReference type="Pfam" id="PF24764"/>
    </source>
</evidence>
<dbReference type="Pfam" id="PF24764">
    <property type="entry name" value="rva_4"/>
    <property type="match status" value="1"/>
</dbReference>
<dbReference type="GeneTree" id="ENSGT00940000164996"/>
<dbReference type="PANTHER" id="PTHR46791:SF11">
    <property type="entry name" value="INTEGRASE CATALYTIC DOMAIN-CONTAINING PROTEIN"/>
    <property type="match status" value="1"/>
</dbReference>